<protein>
    <recommendedName>
        <fullName evidence="4">Secreted protein</fullName>
    </recommendedName>
</protein>
<dbReference type="PANTHER" id="PTHR41775:SF1">
    <property type="entry name" value="PEPTIDASE M6-LIKE DOMAIN-CONTAINING PROTEIN"/>
    <property type="match status" value="1"/>
</dbReference>
<gene>
    <name evidence="2" type="ORF">NGB36_30725</name>
</gene>
<dbReference type="RefSeq" id="WP_255923905.1">
    <property type="nucleotide sequence ID" value="NZ_JANFNG010000043.1"/>
</dbReference>
<evidence type="ECO:0000256" key="1">
    <source>
        <dbReference type="SAM" id="SignalP"/>
    </source>
</evidence>
<feature type="chain" id="PRO_5046624619" description="Secreted protein" evidence="1">
    <location>
        <begin position="31"/>
        <end position="333"/>
    </location>
</feature>
<dbReference type="Proteomes" id="UP001057702">
    <property type="component" value="Unassembled WGS sequence"/>
</dbReference>
<name>A0ABT1Q4H0_9ACTN</name>
<evidence type="ECO:0000313" key="2">
    <source>
        <dbReference type="EMBL" id="MCQ4084824.1"/>
    </source>
</evidence>
<dbReference type="EMBL" id="JANFNG010000043">
    <property type="protein sequence ID" value="MCQ4084824.1"/>
    <property type="molecule type" value="Genomic_DNA"/>
</dbReference>
<reference evidence="2" key="1">
    <citation type="submission" date="2022-06" db="EMBL/GenBank/DDBJ databases">
        <title>Draft genome sequence of Streptomyces sp. RB6PN25 isolated from peat swamp forest in Thailand.</title>
        <authorList>
            <person name="Duangmal K."/>
            <person name="Klaysubun C."/>
        </authorList>
    </citation>
    <scope>NUCLEOTIDE SEQUENCE</scope>
    <source>
        <strain evidence="2">RB6PN25</strain>
    </source>
</reference>
<sequence length="333" mass="36730">MSKIRRKVRPLGVALSVLIPLMATIPVAAAASHLPTTGSTAPAAGCALPGKTGWTDEGHNTDYTQFQRPIGTKHVLMLFVDFPDAQATDSTAAYYNELAGAPDWMRKDSYGRIQLDITPLKRWVRMPQDSTTYGFQRGITFQQHELYVREAVEAAKPYVNFSKYDMLYIVANKAAKAVSFSPTYLYDPHTAGIVANGKRIWRRAPRAAPTGPPRITRDRREAGWAVSKHTVAARNGLTLRLNASNGGWKGAQAPERASLRWQGFLASRPHRCSEYSCSKVGSRDLKGKFWRRLGHGRSPHLSTPRPTSSLACAWPTLPRSRPWPTVSAHGPGA</sequence>
<evidence type="ECO:0000313" key="3">
    <source>
        <dbReference type="Proteomes" id="UP001057702"/>
    </source>
</evidence>
<accession>A0ABT1Q4H0</accession>
<feature type="signal peptide" evidence="1">
    <location>
        <begin position="1"/>
        <end position="30"/>
    </location>
</feature>
<keyword evidence="1" id="KW-0732">Signal</keyword>
<comment type="caution">
    <text evidence="2">The sequence shown here is derived from an EMBL/GenBank/DDBJ whole genome shotgun (WGS) entry which is preliminary data.</text>
</comment>
<dbReference type="PANTHER" id="PTHR41775">
    <property type="entry name" value="SECRETED PROTEIN-RELATED"/>
    <property type="match status" value="1"/>
</dbReference>
<organism evidence="2 3">
    <name type="scientific">Streptomyces humicola</name>
    <dbReference type="NCBI Taxonomy" id="2953240"/>
    <lineage>
        <taxon>Bacteria</taxon>
        <taxon>Bacillati</taxon>
        <taxon>Actinomycetota</taxon>
        <taxon>Actinomycetes</taxon>
        <taxon>Kitasatosporales</taxon>
        <taxon>Streptomycetaceae</taxon>
        <taxon>Streptomyces</taxon>
    </lineage>
</organism>
<keyword evidence="3" id="KW-1185">Reference proteome</keyword>
<proteinExistence type="predicted"/>
<evidence type="ECO:0008006" key="4">
    <source>
        <dbReference type="Google" id="ProtNLM"/>
    </source>
</evidence>